<evidence type="ECO:0000256" key="4">
    <source>
        <dbReference type="ARBA" id="ARBA00022833"/>
    </source>
</evidence>
<dbReference type="AlphaFoldDB" id="A0A2S8F4N9"/>
<dbReference type="InterPro" id="IPR024087">
    <property type="entry name" value="Creatininase-like_sf"/>
</dbReference>
<dbReference type="EMBL" id="PUIB01000028">
    <property type="protein sequence ID" value="PQO27123.1"/>
    <property type="molecule type" value="Genomic_DNA"/>
</dbReference>
<proteinExistence type="inferred from homology"/>
<dbReference type="GO" id="GO:0009231">
    <property type="term" value="P:riboflavin biosynthetic process"/>
    <property type="evidence" value="ECO:0007669"/>
    <property type="project" value="TreeGrafter"/>
</dbReference>
<evidence type="ECO:0000256" key="5">
    <source>
        <dbReference type="ARBA" id="ARBA00024029"/>
    </source>
</evidence>
<sequence>MSAPRPWKLSEVSYGHVKQSQYEVAVLPLGATEPHNLHLPYGTDDYEGTQIGERICEAAHAQGAKVILLPTIPYGTETNMREFPLAMNLDPSTLFAVVTDLIASLVQSGIKKVLLLNSHGGNEMKPLLRELYGKTEAQVFLCNWFKAFSNDEYFSIFKHMEDHAGEMETSMILAYRPELVARRPDGSLDADSGATRPMQFEALEKGWVSITRPWHLLTTNSGSGHPHEASAEKGEQLMELLVNRLAPFLVQLSEAKLDDTFPFVVDDIT</sequence>
<evidence type="ECO:0000313" key="6">
    <source>
        <dbReference type="EMBL" id="PQO27123.1"/>
    </source>
</evidence>
<dbReference type="Pfam" id="PF02633">
    <property type="entry name" value="Creatininase"/>
    <property type="match status" value="1"/>
</dbReference>
<comment type="cofactor">
    <cofactor evidence="1">
        <name>Zn(2+)</name>
        <dbReference type="ChEBI" id="CHEBI:29105"/>
    </cofactor>
</comment>
<dbReference type="GO" id="GO:0016811">
    <property type="term" value="F:hydrolase activity, acting on carbon-nitrogen (but not peptide) bonds, in linear amides"/>
    <property type="evidence" value="ECO:0007669"/>
    <property type="project" value="TreeGrafter"/>
</dbReference>
<reference evidence="6 7" key="1">
    <citation type="submission" date="2018-02" db="EMBL/GenBank/DDBJ databases">
        <title>Comparative genomes isolates from brazilian mangrove.</title>
        <authorList>
            <person name="Araujo J.E."/>
            <person name="Taketani R.G."/>
            <person name="Silva M.C.P."/>
            <person name="Loureco M.V."/>
            <person name="Andreote F.D."/>
        </authorList>
    </citation>
    <scope>NUCLEOTIDE SEQUENCE [LARGE SCALE GENOMIC DNA]</scope>
    <source>
        <strain evidence="6 7">NAP PRIS-MGV</strain>
    </source>
</reference>
<keyword evidence="3" id="KW-0378">Hydrolase</keyword>
<keyword evidence="2" id="KW-0479">Metal-binding</keyword>
<protein>
    <submittedName>
        <fullName evidence="6">Creatininase</fullName>
    </submittedName>
</protein>
<dbReference type="Proteomes" id="UP000239388">
    <property type="component" value="Unassembled WGS sequence"/>
</dbReference>
<evidence type="ECO:0000313" key="7">
    <source>
        <dbReference type="Proteomes" id="UP000239388"/>
    </source>
</evidence>
<evidence type="ECO:0000256" key="3">
    <source>
        <dbReference type="ARBA" id="ARBA00022801"/>
    </source>
</evidence>
<keyword evidence="4" id="KW-0862">Zinc</keyword>
<organism evidence="6 7">
    <name type="scientific">Blastopirellula marina</name>
    <dbReference type="NCBI Taxonomy" id="124"/>
    <lineage>
        <taxon>Bacteria</taxon>
        <taxon>Pseudomonadati</taxon>
        <taxon>Planctomycetota</taxon>
        <taxon>Planctomycetia</taxon>
        <taxon>Pirellulales</taxon>
        <taxon>Pirellulaceae</taxon>
        <taxon>Blastopirellula</taxon>
    </lineage>
</organism>
<gene>
    <name evidence="6" type="ORF">C5Y98_28145</name>
</gene>
<name>A0A2S8F4N9_9BACT</name>
<comment type="caution">
    <text evidence="6">The sequence shown here is derived from an EMBL/GenBank/DDBJ whole genome shotgun (WGS) entry which is preliminary data.</text>
</comment>
<evidence type="ECO:0000256" key="1">
    <source>
        <dbReference type="ARBA" id="ARBA00001947"/>
    </source>
</evidence>
<comment type="similarity">
    <text evidence="5">Belongs to the creatininase superfamily.</text>
</comment>
<dbReference type="PANTHER" id="PTHR35005:SF1">
    <property type="entry name" value="2-AMINO-5-FORMYLAMINO-6-RIBOSYLAMINOPYRIMIDIN-4(3H)-ONE 5'-MONOPHOSPHATE DEFORMYLASE"/>
    <property type="match status" value="1"/>
</dbReference>
<dbReference type="PANTHER" id="PTHR35005">
    <property type="entry name" value="3-DEHYDRO-SCYLLO-INOSOSE HYDROLASE"/>
    <property type="match status" value="1"/>
</dbReference>
<dbReference type="SUPFAM" id="SSF102215">
    <property type="entry name" value="Creatininase"/>
    <property type="match status" value="1"/>
</dbReference>
<dbReference type="RefSeq" id="WP_105359709.1">
    <property type="nucleotide sequence ID" value="NZ_PUIB01000028.1"/>
</dbReference>
<accession>A0A2S8F4N9</accession>
<dbReference type="Gene3D" id="3.40.50.10310">
    <property type="entry name" value="Creatininase"/>
    <property type="match status" value="1"/>
</dbReference>
<dbReference type="GO" id="GO:0046872">
    <property type="term" value="F:metal ion binding"/>
    <property type="evidence" value="ECO:0007669"/>
    <property type="project" value="UniProtKB-KW"/>
</dbReference>
<evidence type="ECO:0000256" key="2">
    <source>
        <dbReference type="ARBA" id="ARBA00022723"/>
    </source>
</evidence>
<dbReference type="OrthoDB" id="9801445at2"/>
<dbReference type="InterPro" id="IPR003785">
    <property type="entry name" value="Creatininase/forma_Hydrolase"/>
</dbReference>